<dbReference type="EMBL" id="LR215973">
    <property type="protein sequence ID" value="VFA98499.1"/>
    <property type="molecule type" value="Genomic_DNA"/>
</dbReference>
<dbReference type="RefSeq" id="WP_130917087.1">
    <property type="nucleotide sequence ID" value="NZ_LR215973.1"/>
</dbReference>
<accession>A0A4U8W115</accession>
<evidence type="ECO:0000313" key="2">
    <source>
        <dbReference type="Proteomes" id="UP000290439"/>
    </source>
</evidence>
<evidence type="ECO:0000313" key="1">
    <source>
        <dbReference type="EMBL" id="VFA98499.1"/>
    </source>
</evidence>
<organism evidence="1 2">
    <name type="scientific">Nocardia cyriacigeorgica</name>
    <dbReference type="NCBI Taxonomy" id="135487"/>
    <lineage>
        <taxon>Bacteria</taxon>
        <taxon>Bacillati</taxon>
        <taxon>Actinomycetota</taxon>
        <taxon>Actinomycetes</taxon>
        <taxon>Mycobacteriales</taxon>
        <taxon>Nocardiaceae</taxon>
        <taxon>Nocardia</taxon>
    </lineage>
</organism>
<evidence type="ECO:0008006" key="3">
    <source>
        <dbReference type="Google" id="ProtNLM"/>
    </source>
</evidence>
<protein>
    <recommendedName>
        <fullName evidence="3">PE domain-containing protein</fullName>
    </recommendedName>
</protein>
<proteinExistence type="predicted"/>
<name>A0A4U8W115_9NOCA</name>
<dbReference type="Proteomes" id="UP000290439">
    <property type="component" value="Chromosome"/>
</dbReference>
<gene>
    <name evidence="1" type="ORF">NCTC10797_02266</name>
</gene>
<dbReference type="AlphaFoldDB" id="A0A4U8W115"/>
<sequence length="95" mass="9903">MTLGVEPDQIKAMATSWRQEADEVGKLAWSAMAEATGEGSAVLAAVRGAADPAKQAMTSIATRYTTLADLLDKLAVDVEAKDAEIGAEIGKLSPR</sequence>
<reference evidence="1 2" key="1">
    <citation type="submission" date="2019-02" db="EMBL/GenBank/DDBJ databases">
        <authorList>
            <consortium name="Pathogen Informatics"/>
        </authorList>
    </citation>
    <scope>NUCLEOTIDE SEQUENCE [LARGE SCALE GENOMIC DNA]</scope>
    <source>
        <strain evidence="1 2">3012STDY6756504</strain>
    </source>
</reference>